<accession>A0A840TFA8</accession>
<dbReference type="NCBIfam" id="TIGR02625">
    <property type="entry name" value="YiiL_rotase"/>
    <property type="match status" value="1"/>
</dbReference>
<dbReference type="EMBL" id="JACHGF010000001">
    <property type="protein sequence ID" value="MBB5282806.1"/>
    <property type="molecule type" value="Genomic_DNA"/>
</dbReference>
<evidence type="ECO:0000256" key="5">
    <source>
        <dbReference type="NCBIfam" id="TIGR02625"/>
    </source>
</evidence>
<dbReference type="RefSeq" id="WP_184171538.1">
    <property type="nucleotide sequence ID" value="NZ_JACHGF010000001.1"/>
</dbReference>
<dbReference type="Gene3D" id="3.30.70.100">
    <property type="match status" value="1"/>
</dbReference>
<keyword evidence="7" id="KW-1185">Reference proteome</keyword>
<dbReference type="GO" id="GO:0062192">
    <property type="term" value="F:L-rhamnose mutarotase activity"/>
    <property type="evidence" value="ECO:0007669"/>
    <property type="project" value="UniProtKB-UniRule"/>
</dbReference>
<evidence type="ECO:0000256" key="2">
    <source>
        <dbReference type="ARBA" id="ARBA00023235"/>
    </source>
</evidence>
<gene>
    <name evidence="6" type="ORF">HNQ92_000927</name>
</gene>
<dbReference type="PANTHER" id="PTHR34389:SF2">
    <property type="entry name" value="L-RHAMNOSE MUTAROTASE"/>
    <property type="match status" value="1"/>
</dbReference>
<dbReference type="AlphaFoldDB" id="A0A840TFA8"/>
<dbReference type="Proteomes" id="UP000557307">
    <property type="component" value="Unassembled WGS sequence"/>
</dbReference>
<sequence length="104" mass="12325">MARHAFKMYLFEGKAEEYKRRHDALWPDLQSLLKDSGISQYSIFLDEATHTLFGVMEVADEVKRTELPNHPVMKEWWTYMKDLMETNPDESPVSVPLREVFFMP</sequence>
<evidence type="ECO:0000256" key="3">
    <source>
        <dbReference type="ARBA" id="ARBA00023277"/>
    </source>
</evidence>
<comment type="caution">
    <text evidence="6">The sequence shown here is derived from an EMBL/GenBank/DDBJ whole genome shotgun (WGS) entry which is preliminary data.</text>
</comment>
<evidence type="ECO:0000256" key="4">
    <source>
        <dbReference type="ARBA" id="ARBA00023308"/>
    </source>
</evidence>
<name>A0A840TFA8_9BACT</name>
<dbReference type="Pfam" id="PF05336">
    <property type="entry name" value="rhaM"/>
    <property type="match status" value="1"/>
</dbReference>
<dbReference type="GO" id="GO:0019301">
    <property type="term" value="P:rhamnose catabolic process"/>
    <property type="evidence" value="ECO:0007669"/>
    <property type="project" value="UniProtKB-UniRule"/>
</dbReference>
<dbReference type="InterPro" id="IPR008000">
    <property type="entry name" value="Rham/fucose_mutarotase"/>
</dbReference>
<organism evidence="6 7">
    <name type="scientific">Rhabdobacter roseus</name>
    <dbReference type="NCBI Taxonomy" id="1655419"/>
    <lineage>
        <taxon>Bacteria</taxon>
        <taxon>Pseudomonadati</taxon>
        <taxon>Bacteroidota</taxon>
        <taxon>Cytophagia</taxon>
        <taxon>Cytophagales</taxon>
        <taxon>Cytophagaceae</taxon>
        <taxon>Rhabdobacter</taxon>
    </lineage>
</organism>
<dbReference type="SUPFAM" id="SSF54909">
    <property type="entry name" value="Dimeric alpha+beta barrel"/>
    <property type="match status" value="1"/>
</dbReference>
<keyword evidence="1" id="KW-0963">Cytoplasm</keyword>
<dbReference type="InterPro" id="IPR013448">
    <property type="entry name" value="L-rhamnose_mutarotase"/>
</dbReference>
<reference evidence="6 7" key="1">
    <citation type="submission" date="2020-08" db="EMBL/GenBank/DDBJ databases">
        <title>Genomic Encyclopedia of Type Strains, Phase IV (KMG-IV): sequencing the most valuable type-strain genomes for metagenomic binning, comparative biology and taxonomic classification.</title>
        <authorList>
            <person name="Goeker M."/>
        </authorList>
    </citation>
    <scope>NUCLEOTIDE SEQUENCE [LARGE SCALE GENOMIC DNA]</scope>
    <source>
        <strain evidence="6 7">DSM 105074</strain>
    </source>
</reference>
<evidence type="ECO:0000313" key="6">
    <source>
        <dbReference type="EMBL" id="MBB5282806.1"/>
    </source>
</evidence>
<dbReference type="HAMAP" id="MF_01663">
    <property type="entry name" value="L_rham_rotase"/>
    <property type="match status" value="1"/>
</dbReference>
<dbReference type="InterPro" id="IPR011008">
    <property type="entry name" value="Dimeric_a/b-barrel"/>
</dbReference>
<keyword evidence="4" id="KW-0684">Rhamnose metabolism</keyword>
<proteinExistence type="inferred from homology"/>
<evidence type="ECO:0000313" key="7">
    <source>
        <dbReference type="Proteomes" id="UP000557307"/>
    </source>
</evidence>
<evidence type="ECO:0000256" key="1">
    <source>
        <dbReference type="ARBA" id="ARBA00022490"/>
    </source>
</evidence>
<dbReference type="GO" id="GO:0005737">
    <property type="term" value="C:cytoplasm"/>
    <property type="evidence" value="ECO:0007669"/>
    <property type="project" value="InterPro"/>
</dbReference>
<keyword evidence="2 6" id="KW-0413">Isomerase</keyword>
<dbReference type="EC" id="5.1.3.32" evidence="5"/>
<protein>
    <recommendedName>
        <fullName evidence="5">L-rhamnose mutarotase</fullName>
        <ecNumber evidence="5">5.1.3.32</ecNumber>
    </recommendedName>
</protein>
<keyword evidence="3" id="KW-0119">Carbohydrate metabolism</keyword>
<dbReference type="PANTHER" id="PTHR34389">
    <property type="entry name" value="L-RHAMNOSE MUTAROTASE"/>
    <property type="match status" value="1"/>
</dbReference>